<accession>A0ABW1JQF5</accession>
<keyword evidence="2" id="KW-1185">Reference proteome</keyword>
<dbReference type="InterPro" id="IPR029058">
    <property type="entry name" value="AB_hydrolase_fold"/>
</dbReference>
<dbReference type="GO" id="GO:0016787">
    <property type="term" value="F:hydrolase activity"/>
    <property type="evidence" value="ECO:0007669"/>
    <property type="project" value="UniProtKB-KW"/>
</dbReference>
<sequence>AARPDLIATMVAVSVPHPGAFLRAMLSSGQLPRSSYMGLIQLPVLPELVMRRMRRRMDRILVRSGMSAEAIARVYTEVIDAGALTTALHWYRGLPFTGPGAARGRVEVPVTHVWSTGDPFLTRRGADLSGRFVTGDYRLAVLDGSHWLPEEHPAELAELIIERAESGGPSSDRRGGQRP</sequence>
<keyword evidence="1" id="KW-0378">Hydrolase</keyword>
<dbReference type="Proteomes" id="UP001596223">
    <property type="component" value="Unassembled WGS sequence"/>
</dbReference>
<organism evidence="1 2">
    <name type="scientific">Nocardia lasii</name>
    <dbReference type="NCBI Taxonomy" id="1616107"/>
    <lineage>
        <taxon>Bacteria</taxon>
        <taxon>Bacillati</taxon>
        <taxon>Actinomycetota</taxon>
        <taxon>Actinomycetes</taxon>
        <taxon>Mycobacteriales</taxon>
        <taxon>Nocardiaceae</taxon>
        <taxon>Nocardia</taxon>
    </lineage>
</organism>
<evidence type="ECO:0000313" key="1">
    <source>
        <dbReference type="EMBL" id="MFC6010928.1"/>
    </source>
</evidence>
<reference evidence="2" key="1">
    <citation type="journal article" date="2019" name="Int. J. Syst. Evol. Microbiol.">
        <title>The Global Catalogue of Microorganisms (GCM) 10K type strain sequencing project: providing services to taxonomists for standard genome sequencing and annotation.</title>
        <authorList>
            <consortium name="The Broad Institute Genomics Platform"/>
            <consortium name="The Broad Institute Genome Sequencing Center for Infectious Disease"/>
            <person name="Wu L."/>
            <person name="Ma J."/>
        </authorList>
    </citation>
    <scope>NUCLEOTIDE SEQUENCE [LARGE SCALE GENOMIC DNA]</scope>
    <source>
        <strain evidence="2">CCUG 36956</strain>
    </source>
</reference>
<feature type="non-terminal residue" evidence="1">
    <location>
        <position position="1"/>
    </location>
</feature>
<evidence type="ECO:0000313" key="2">
    <source>
        <dbReference type="Proteomes" id="UP001596223"/>
    </source>
</evidence>
<dbReference type="Gene3D" id="3.40.50.1820">
    <property type="entry name" value="alpha/beta hydrolase"/>
    <property type="match status" value="1"/>
</dbReference>
<name>A0ABW1JQF5_9NOCA</name>
<dbReference type="EMBL" id="JBHSQN010000002">
    <property type="protein sequence ID" value="MFC6010928.1"/>
    <property type="molecule type" value="Genomic_DNA"/>
</dbReference>
<gene>
    <name evidence="1" type="ORF">ACFP3H_07685</name>
</gene>
<comment type="caution">
    <text evidence="1">The sequence shown here is derived from an EMBL/GenBank/DDBJ whole genome shotgun (WGS) entry which is preliminary data.</text>
</comment>
<dbReference type="SUPFAM" id="SSF53474">
    <property type="entry name" value="alpha/beta-Hydrolases"/>
    <property type="match status" value="1"/>
</dbReference>
<proteinExistence type="predicted"/>
<protein>
    <submittedName>
        <fullName evidence="1">Alpha/beta hydrolase</fullName>
    </submittedName>
</protein>